<name>A0A7M7LTR6_STRPU</name>
<organism evidence="1 2">
    <name type="scientific">Strongylocentrotus purpuratus</name>
    <name type="common">Purple sea urchin</name>
    <dbReference type="NCBI Taxonomy" id="7668"/>
    <lineage>
        <taxon>Eukaryota</taxon>
        <taxon>Metazoa</taxon>
        <taxon>Echinodermata</taxon>
        <taxon>Eleutherozoa</taxon>
        <taxon>Echinozoa</taxon>
        <taxon>Echinoidea</taxon>
        <taxon>Euechinoidea</taxon>
        <taxon>Echinacea</taxon>
        <taxon>Camarodonta</taxon>
        <taxon>Echinidea</taxon>
        <taxon>Strongylocentrotidae</taxon>
        <taxon>Strongylocentrotus</taxon>
    </lineage>
</organism>
<dbReference type="Proteomes" id="UP000007110">
    <property type="component" value="Unassembled WGS sequence"/>
</dbReference>
<dbReference type="GeneID" id="105445387"/>
<reference evidence="1" key="2">
    <citation type="submission" date="2021-01" db="UniProtKB">
        <authorList>
            <consortium name="EnsemblMetazoa"/>
        </authorList>
    </citation>
    <scope>IDENTIFICATION</scope>
</reference>
<reference evidence="2" key="1">
    <citation type="submission" date="2015-02" db="EMBL/GenBank/DDBJ databases">
        <title>Genome sequencing for Strongylocentrotus purpuratus.</title>
        <authorList>
            <person name="Murali S."/>
            <person name="Liu Y."/>
            <person name="Vee V."/>
            <person name="English A."/>
            <person name="Wang M."/>
            <person name="Skinner E."/>
            <person name="Han Y."/>
            <person name="Muzny D.M."/>
            <person name="Worley K.C."/>
            <person name="Gibbs R.A."/>
        </authorList>
    </citation>
    <scope>NUCLEOTIDE SEQUENCE</scope>
</reference>
<dbReference type="InParanoid" id="A0A7M7LTR6"/>
<keyword evidence="2" id="KW-1185">Reference proteome</keyword>
<evidence type="ECO:0000313" key="2">
    <source>
        <dbReference type="Proteomes" id="UP000007110"/>
    </source>
</evidence>
<evidence type="ECO:0000313" key="1">
    <source>
        <dbReference type="EnsemblMetazoa" id="XP_011679198"/>
    </source>
</evidence>
<dbReference type="KEGG" id="spu:105445387"/>
<accession>A0A7M7LTR6</accession>
<dbReference type="AlphaFoldDB" id="A0A7M7LTR6"/>
<dbReference type="OMA" id="KMESFRY"/>
<protein>
    <submittedName>
        <fullName evidence="1">Uncharacterized protein</fullName>
    </submittedName>
</protein>
<dbReference type="EnsemblMetazoa" id="XM_011680896">
    <property type="protein sequence ID" value="XP_011679198"/>
    <property type="gene ID" value="LOC105445387"/>
</dbReference>
<dbReference type="RefSeq" id="XP_011679198.2">
    <property type="nucleotide sequence ID" value="XM_011680896.2"/>
</dbReference>
<proteinExistence type="predicted"/>
<dbReference type="OrthoDB" id="10387862at2759"/>
<sequence>MMAYNSRSRLSRKEDSLELVPLQKKVSVVVCSCSHSNNVEGLIQLIRQHMNDVVETVRYEFLPYNIRDMNKFDLSGIDVLLLCHSIENRRFSITNVTDALYDGFLPRARKHLGQSKVGVIAHDFPEGDISSEKLSSKMDSFRHTQSTTFESASLVLIGGKLINDEVQLNDEQLEELQEFFSNASSPPAQEVLKVWLHKAFHFFTCNLLVNV</sequence>